<dbReference type="InterPro" id="IPR000838">
    <property type="entry name" value="RNA_pol_sigma70_ECF_CS"/>
</dbReference>
<dbReference type="PROSITE" id="PS01063">
    <property type="entry name" value="SIGMA70_ECF"/>
    <property type="match status" value="1"/>
</dbReference>
<feature type="domain" description="RNA polymerase sigma-70 region 2" evidence="7">
    <location>
        <begin position="26"/>
        <end position="90"/>
    </location>
</feature>
<dbReference type="GO" id="GO:0003677">
    <property type="term" value="F:DNA binding"/>
    <property type="evidence" value="ECO:0007669"/>
    <property type="project" value="UniProtKB-KW"/>
</dbReference>
<dbReference type="InterPro" id="IPR039425">
    <property type="entry name" value="RNA_pol_sigma-70-like"/>
</dbReference>
<protein>
    <recommendedName>
        <fullName evidence="6">RNA polymerase sigma factor</fullName>
    </recommendedName>
</protein>
<gene>
    <name evidence="9" type="ordered locus">MSMEG_1690</name>
</gene>
<name>A0QT28_MYCS2</name>
<dbReference type="PANTHER" id="PTHR43133">
    <property type="entry name" value="RNA POLYMERASE ECF-TYPE SIGMA FACTO"/>
    <property type="match status" value="1"/>
</dbReference>
<keyword evidence="10" id="KW-1185">Reference proteome</keyword>
<comment type="similarity">
    <text evidence="1 6">Belongs to the sigma-70 factor family. ECF subfamily.</text>
</comment>
<organism evidence="9 10">
    <name type="scientific">Mycolicibacterium smegmatis (strain ATCC 700084 / mc(2)155)</name>
    <name type="common">Mycobacterium smegmatis</name>
    <dbReference type="NCBI Taxonomy" id="246196"/>
    <lineage>
        <taxon>Bacteria</taxon>
        <taxon>Bacillati</taxon>
        <taxon>Actinomycetota</taxon>
        <taxon>Actinomycetes</taxon>
        <taxon>Mycobacteriales</taxon>
        <taxon>Mycobacteriaceae</taxon>
        <taxon>Mycolicibacterium</taxon>
    </lineage>
</organism>
<dbReference type="Pfam" id="PF08281">
    <property type="entry name" value="Sigma70_r4_2"/>
    <property type="match status" value="1"/>
</dbReference>
<dbReference type="Pfam" id="PF04542">
    <property type="entry name" value="Sigma70_r2"/>
    <property type="match status" value="1"/>
</dbReference>
<keyword evidence="4 6" id="KW-0238">DNA-binding</keyword>
<dbReference type="InterPro" id="IPR013249">
    <property type="entry name" value="RNA_pol_sigma70_r4_t2"/>
</dbReference>
<evidence type="ECO:0000313" key="10">
    <source>
        <dbReference type="Proteomes" id="UP000000757"/>
    </source>
</evidence>
<proteinExistence type="inferred from homology"/>
<dbReference type="AlphaFoldDB" id="A0QT28"/>
<accession>A0QT28</accession>
<dbReference type="GO" id="GO:0006352">
    <property type="term" value="P:DNA-templated transcription initiation"/>
    <property type="evidence" value="ECO:0007669"/>
    <property type="project" value="InterPro"/>
</dbReference>
<dbReference type="Gene3D" id="1.10.10.10">
    <property type="entry name" value="Winged helix-like DNA-binding domain superfamily/Winged helix DNA-binding domain"/>
    <property type="match status" value="1"/>
</dbReference>
<dbReference type="InterPro" id="IPR013325">
    <property type="entry name" value="RNA_pol_sigma_r2"/>
</dbReference>
<dbReference type="InterPro" id="IPR014284">
    <property type="entry name" value="RNA_pol_sigma-70_dom"/>
</dbReference>
<dbReference type="Gene3D" id="1.10.1740.10">
    <property type="match status" value="1"/>
</dbReference>
<dbReference type="EMBL" id="CP000480">
    <property type="protein sequence ID" value="ABK72938.1"/>
    <property type="molecule type" value="Genomic_DNA"/>
</dbReference>
<dbReference type="InterPro" id="IPR036388">
    <property type="entry name" value="WH-like_DNA-bd_sf"/>
</dbReference>
<dbReference type="PATRIC" id="fig|246196.19.peg.1674"/>
<dbReference type="GeneID" id="93456522"/>
<dbReference type="NCBIfam" id="TIGR02937">
    <property type="entry name" value="sigma70-ECF"/>
    <property type="match status" value="1"/>
</dbReference>
<dbReference type="KEGG" id="msm:MSMEG_1690"/>
<keyword evidence="3 6" id="KW-0731">Sigma factor</keyword>
<dbReference type="STRING" id="246196.MSMEG_1690"/>
<evidence type="ECO:0000256" key="3">
    <source>
        <dbReference type="ARBA" id="ARBA00023082"/>
    </source>
</evidence>
<evidence type="ECO:0000256" key="5">
    <source>
        <dbReference type="ARBA" id="ARBA00023163"/>
    </source>
</evidence>
<dbReference type="eggNOG" id="COG1595">
    <property type="taxonomic scope" value="Bacteria"/>
</dbReference>
<dbReference type="KEGG" id="msb:LJ00_08440"/>
<dbReference type="OrthoDB" id="9803470at2"/>
<dbReference type="GO" id="GO:0016987">
    <property type="term" value="F:sigma factor activity"/>
    <property type="evidence" value="ECO:0007669"/>
    <property type="project" value="UniProtKB-KW"/>
</dbReference>
<dbReference type="Proteomes" id="UP000000757">
    <property type="component" value="Chromosome"/>
</dbReference>
<dbReference type="PaxDb" id="246196-MSMEI_1650"/>
<evidence type="ECO:0000259" key="8">
    <source>
        <dbReference type="Pfam" id="PF08281"/>
    </source>
</evidence>
<dbReference type="SUPFAM" id="SSF88946">
    <property type="entry name" value="Sigma2 domain of RNA polymerase sigma factors"/>
    <property type="match status" value="1"/>
</dbReference>
<reference evidence="9 10" key="1">
    <citation type="submission" date="2006-10" db="EMBL/GenBank/DDBJ databases">
        <authorList>
            <person name="Fleischmann R.D."/>
            <person name="Dodson R.J."/>
            <person name="Haft D.H."/>
            <person name="Merkel J.S."/>
            <person name="Nelson W.C."/>
            <person name="Fraser C.M."/>
        </authorList>
    </citation>
    <scope>NUCLEOTIDE SEQUENCE [LARGE SCALE GENOMIC DNA]</scope>
    <source>
        <strain evidence="10">ATCC 700084 / mc(2)155</strain>
    </source>
</reference>
<dbReference type="SUPFAM" id="SSF88659">
    <property type="entry name" value="Sigma3 and sigma4 domains of RNA polymerase sigma factors"/>
    <property type="match status" value="1"/>
</dbReference>
<dbReference type="InterPro" id="IPR013324">
    <property type="entry name" value="RNA_pol_sigma_r3/r4-like"/>
</dbReference>
<evidence type="ECO:0000256" key="6">
    <source>
        <dbReference type="RuleBase" id="RU000716"/>
    </source>
</evidence>
<evidence type="ECO:0000256" key="1">
    <source>
        <dbReference type="ARBA" id="ARBA00010641"/>
    </source>
</evidence>
<feature type="domain" description="RNA polymerase sigma factor 70 region 4 type 2" evidence="8">
    <location>
        <begin position="132"/>
        <end position="182"/>
    </location>
</feature>
<dbReference type="InterPro" id="IPR007627">
    <property type="entry name" value="RNA_pol_sigma70_r2"/>
</dbReference>
<dbReference type="PANTHER" id="PTHR43133:SF59">
    <property type="entry name" value="ECF RNA POLYMERASE SIGMA FACTOR SIGR"/>
    <property type="match status" value="1"/>
</dbReference>
<dbReference type="RefSeq" id="WP_011727830.1">
    <property type="nucleotide sequence ID" value="NC_008596.1"/>
</dbReference>
<sequence>MTLPPDLDDLESEAELTARFIRDAMPYQPSLLRTARRLARTEADAEDLVQDALLNAYVGFRRFRPGTNLRAWLFRIMHNRWISTHRMTQRRPATFCVDEVTDGDLAAGALHVSLGWRSAEDEALDTIPDAHVRTALDALPEGFRTVVYYADIEGFTYAETAVLMGIPVGTVMSRIARARQRLRAALTEDAALNQDTEVTDNTQASADCAA</sequence>
<dbReference type="CDD" id="cd06171">
    <property type="entry name" value="Sigma70_r4"/>
    <property type="match status" value="1"/>
</dbReference>
<keyword evidence="5 6" id="KW-0804">Transcription</keyword>
<evidence type="ECO:0000256" key="4">
    <source>
        <dbReference type="ARBA" id="ARBA00023125"/>
    </source>
</evidence>
<keyword evidence="2 6" id="KW-0805">Transcription regulation</keyword>
<dbReference type="GO" id="GO:0006950">
    <property type="term" value="P:response to stress"/>
    <property type="evidence" value="ECO:0007669"/>
    <property type="project" value="UniProtKB-ARBA"/>
</dbReference>
<evidence type="ECO:0000313" key="9">
    <source>
        <dbReference type="EMBL" id="ABK72938.1"/>
    </source>
</evidence>
<evidence type="ECO:0000256" key="2">
    <source>
        <dbReference type="ARBA" id="ARBA00023015"/>
    </source>
</evidence>
<evidence type="ECO:0000259" key="7">
    <source>
        <dbReference type="Pfam" id="PF04542"/>
    </source>
</evidence>